<keyword evidence="5" id="KW-1185">Reference proteome</keyword>
<evidence type="ECO:0000313" key="4">
    <source>
        <dbReference type="EMBL" id="SFS67459.1"/>
    </source>
</evidence>
<evidence type="ECO:0000313" key="5">
    <source>
        <dbReference type="Proteomes" id="UP000199199"/>
    </source>
</evidence>
<dbReference type="GO" id="GO:0042956">
    <property type="term" value="P:maltodextrin transmembrane transport"/>
    <property type="evidence" value="ECO:0007669"/>
    <property type="project" value="TreeGrafter"/>
</dbReference>
<evidence type="ECO:0000256" key="3">
    <source>
        <dbReference type="ARBA" id="ARBA00022729"/>
    </source>
</evidence>
<dbReference type="AlphaFoldDB" id="A0A1I6RRW1"/>
<dbReference type="Proteomes" id="UP000199199">
    <property type="component" value="Unassembled WGS sequence"/>
</dbReference>
<name>A0A1I6RRW1_9EURY</name>
<dbReference type="Pfam" id="PF13416">
    <property type="entry name" value="SBP_bac_8"/>
    <property type="match status" value="1"/>
</dbReference>
<reference evidence="5" key="1">
    <citation type="submission" date="2016-10" db="EMBL/GenBank/DDBJ databases">
        <authorList>
            <person name="Varghese N."/>
            <person name="Submissions S."/>
        </authorList>
    </citation>
    <scope>NUCLEOTIDE SEQUENCE [LARGE SCALE GENOMIC DNA]</scope>
    <source>
        <strain evidence="5">DSM 22427</strain>
    </source>
</reference>
<proteinExistence type="inferred from homology"/>
<dbReference type="InterPro" id="IPR006311">
    <property type="entry name" value="TAT_signal"/>
</dbReference>
<dbReference type="PANTHER" id="PTHR30061">
    <property type="entry name" value="MALTOSE-BINDING PERIPLASMIC PROTEIN"/>
    <property type="match status" value="1"/>
</dbReference>
<dbReference type="SUPFAM" id="SSF53850">
    <property type="entry name" value="Periplasmic binding protein-like II"/>
    <property type="match status" value="1"/>
</dbReference>
<comment type="similarity">
    <text evidence="1">Belongs to the bacterial solute-binding protein 1 family.</text>
</comment>
<dbReference type="InterPro" id="IPR006059">
    <property type="entry name" value="SBP"/>
</dbReference>
<dbReference type="Gene3D" id="3.40.190.10">
    <property type="entry name" value="Periplasmic binding protein-like II"/>
    <property type="match status" value="2"/>
</dbReference>
<dbReference type="InterPro" id="IPR006061">
    <property type="entry name" value="SBP_1_CS"/>
</dbReference>
<dbReference type="EMBL" id="FOZS01000002">
    <property type="protein sequence ID" value="SFS67459.1"/>
    <property type="molecule type" value="Genomic_DNA"/>
</dbReference>
<dbReference type="PROSITE" id="PS51257">
    <property type="entry name" value="PROKAR_LIPOPROTEIN"/>
    <property type="match status" value="1"/>
</dbReference>
<organism evidence="4 5">
    <name type="scientific">Halostagnicola kamekurae</name>
    <dbReference type="NCBI Taxonomy" id="619731"/>
    <lineage>
        <taxon>Archaea</taxon>
        <taxon>Methanobacteriati</taxon>
        <taxon>Methanobacteriota</taxon>
        <taxon>Stenosarchaea group</taxon>
        <taxon>Halobacteria</taxon>
        <taxon>Halobacteriales</taxon>
        <taxon>Natrialbaceae</taxon>
        <taxon>Halostagnicola</taxon>
    </lineage>
</organism>
<evidence type="ECO:0000256" key="2">
    <source>
        <dbReference type="ARBA" id="ARBA00022448"/>
    </source>
</evidence>
<keyword evidence="2" id="KW-0813">Transport</keyword>
<dbReference type="GO" id="GO:1901982">
    <property type="term" value="F:maltose binding"/>
    <property type="evidence" value="ECO:0007669"/>
    <property type="project" value="TreeGrafter"/>
</dbReference>
<sequence length="405" mass="45150">MSMERRQLLTGIGGLAATSAAGCLDRITGARQGTTAWYDFTDAQERAFERALEEFNDGRDDPLNAEAPAEMEKELETALPAEQGPETFNWAHDWIGRYHEQEFVYDASDDLEIDLEETYTENALEAVQWEGAVYGLPFAIETVSLMYNPEYVDEPPETLSDMVAIMEEHHDPANNRYGLSMPAVDPYFPSAWLQAFGGSLFDTESEELRIEDDAFVEGVELLEESIWPYVPDDPGYASQIPVFSDGNAPFAINGPWELEGFREAGVDAQVAPLPDVEGGSPTPFTGVKVWYFTSQLESADETALETTIEWAEWYTTNEQAIIDNAEIQGLIPVHQDYAGNEDADLGEDVQTFAETVEMGTPLPTHPKVDQIWDPLESGLERVFNGDESAAQAMESTAQNIRDRWE</sequence>
<evidence type="ECO:0000256" key="1">
    <source>
        <dbReference type="ARBA" id="ARBA00008520"/>
    </source>
</evidence>
<gene>
    <name evidence="4" type="ORF">SAMN04488556_2042</name>
</gene>
<dbReference type="GO" id="GO:0055085">
    <property type="term" value="P:transmembrane transport"/>
    <property type="evidence" value="ECO:0007669"/>
    <property type="project" value="InterPro"/>
</dbReference>
<dbReference type="GO" id="GO:0015768">
    <property type="term" value="P:maltose transport"/>
    <property type="evidence" value="ECO:0007669"/>
    <property type="project" value="TreeGrafter"/>
</dbReference>
<protein>
    <submittedName>
        <fullName evidence="4">Carbohydrate ABC transporter substrate-binding protein, CUT1 family</fullName>
    </submittedName>
</protein>
<dbReference type="PROSITE" id="PS51318">
    <property type="entry name" value="TAT"/>
    <property type="match status" value="1"/>
</dbReference>
<dbReference type="PANTHER" id="PTHR30061:SF50">
    <property type="entry name" value="MALTOSE_MALTODEXTRIN-BINDING PERIPLASMIC PROTEIN"/>
    <property type="match status" value="1"/>
</dbReference>
<keyword evidence="3" id="KW-0732">Signal</keyword>
<dbReference type="GO" id="GO:0055052">
    <property type="term" value="C:ATP-binding cassette (ABC) transporter complex, substrate-binding subunit-containing"/>
    <property type="evidence" value="ECO:0007669"/>
    <property type="project" value="TreeGrafter"/>
</dbReference>
<accession>A0A1I6RRW1</accession>
<dbReference type="PROSITE" id="PS01037">
    <property type="entry name" value="SBP_BACTERIAL_1"/>
    <property type="match status" value="1"/>
</dbReference>